<evidence type="ECO:0000256" key="2">
    <source>
        <dbReference type="ARBA" id="ARBA00023125"/>
    </source>
</evidence>
<dbReference type="CDD" id="cd06170">
    <property type="entry name" value="LuxR_C_like"/>
    <property type="match status" value="1"/>
</dbReference>
<gene>
    <name evidence="5" type="ORF">I6M88_01505</name>
</gene>
<dbReference type="RefSeq" id="WP_060569750.1">
    <property type="nucleotide sequence ID" value="NZ_JADWND010000001.1"/>
</dbReference>
<dbReference type="Pfam" id="PF00196">
    <property type="entry name" value="GerE"/>
    <property type="match status" value="1"/>
</dbReference>
<dbReference type="Gene3D" id="1.10.10.10">
    <property type="entry name" value="Winged helix-like DNA-binding domain superfamily/Winged helix DNA-binding domain"/>
    <property type="match status" value="1"/>
</dbReference>
<sequence>MIVVITSCGYFKKGFGYIIEEIRREHHSFSEVRYVNHIREIHKKSIAKIKAIIVDYGESNTQLLSELFDFKSHYPESYIVLITRERCYESTIDNIIINSISEFSIDCKAVIKKISSFLESFKEGNQKIVITKNMKLYHLEKEAQLSQKEVSLLPYIMFGKKNKEISRQFNLSEKTVCHHRRNIYKKFAVENLAGLYHKIEEKD</sequence>
<evidence type="ECO:0000259" key="4">
    <source>
        <dbReference type="PROSITE" id="PS50043"/>
    </source>
</evidence>
<feature type="domain" description="HTH luxR-type" evidence="4">
    <location>
        <begin position="138"/>
        <end position="203"/>
    </location>
</feature>
<dbReference type="PROSITE" id="PS50043">
    <property type="entry name" value="HTH_LUXR_2"/>
    <property type="match status" value="1"/>
</dbReference>
<dbReference type="PANTHER" id="PTHR44688">
    <property type="entry name" value="DNA-BINDING TRANSCRIPTIONAL ACTIVATOR DEVR_DOSR"/>
    <property type="match status" value="1"/>
</dbReference>
<proteinExistence type="predicted"/>
<dbReference type="PRINTS" id="PR00038">
    <property type="entry name" value="HTHLUXR"/>
</dbReference>
<name>A0ABS0ZLH0_9ENTR</name>
<dbReference type="Proteomes" id="UP000746649">
    <property type="component" value="Unassembled WGS sequence"/>
</dbReference>
<dbReference type="EMBL" id="JADWND010000001">
    <property type="protein sequence ID" value="MBJ8379655.1"/>
    <property type="molecule type" value="Genomic_DNA"/>
</dbReference>
<evidence type="ECO:0000313" key="5">
    <source>
        <dbReference type="EMBL" id="MBJ8379655.1"/>
    </source>
</evidence>
<keyword evidence="3" id="KW-0804">Transcription</keyword>
<dbReference type="InterPro" id="IPR036388">
    <property type="entry name" value="WH-like_DNA-bd_sf"/>
</dbReference>
<evidence type="ECO:0000313" key="6">
    <source>
        <dbReference type="Proteomes" id="UP000746649"/>
    </source>
</evidence>
<reference evidence="5 6" key="1">
    <citation type="submission" date="2020-11" db="EMBL/GenBank/DDBJ databases">
        <title>Enhanced detection system for hospital associated transmission using whole genome sequencing surveillance.</title>
        <authorList>
            <person name="Harrison L.H."/>
            <person name="Van Tyne D."/>
            <person name="Marsh J.W."/>
            <person name="Griffith M.P."/>
            <person name="Snyder D.J."/>
            <person name="Cooper V.S."/>
            <person name="Mustapha M."/>
        </authorList>
    </citation>
    <scope>NUCLEOTIDE SEQUENCE [LARGE SCALE GENOMIC DNA]</scope>
    <source>
        <strain evidence="5 6">CB00117</strain>
    </source>
</reference>
<evidence type="ECO:0000256" key="3">
    <source>
        <dbReference type="ARBA" id="ARBA00023163"/>
    </source>
</evidence>
<dbReference type="SMART" id="SM00421">
    <property type="entry name" value="HTH_LUXR"/>
    <property type="match status" value="1"/>
</dbReference>
<dbReference type="InterPro" id="IPR016032">
    <property type="entry name" value="Sig_transdc_resp-reg_C-effctor"/>
</dbReference>
<dbReference type="InterPro" id="IPR000792">
    <property type="entry name" value="Tscrpt_reg_LuxR_C"/>
</dbReference>
<dbReference type="SUPFAM" id="SSF46894">
    <property type="entry name" value="C-terminal effector domain of the bipartite response regulators"/>
    <property type="match status" value="1"/>
</dbReference>
<accession>A0ABS0ZLH0</accession>
<protein>
    <submittedName>
        <fullName evidence="5">Helix-turn-helix transcriptional regulator</fullName>
    </submittedName>
</protein>
<evidence type="ECO:0000256" key="1">
    <source>
        <dbReference type="ARBA" id="ARBA00023015"/>
    </source>
</evidence>
<dbReference type="PANTHER" id="PTHR44688:SF16">
    <property type="entry name" value="DNA-BINDING TRANSCRIPTIONAL ACTIVATOR DEVR_DOSR"/>
    <property type="match status" value="1"/>
</dbReference>
<dbReference type="PROSITE" id="PS00622">
    <property type="entry name" value="HTH_LUXR_1"/>
    <property type="match status" value="1"/>
</dbReference>
<keyword evidence="1" id="KW-0805">Transcription regulation</keyword>
<keyword evidence="6" id="KW-1185">Reference proteome</keyword>
<organism evidence="5 6">
    <name type="scientific">Citrobacter sedlakii</name>
    <dbReference type="NCBI Taxonomy" id="67826"/>
    <lineage>
        <taxon>Bacteria</taxon>
        <taxon>Pseudomonadati</taxon>
        <taxon>Pseudomonadota</taxon>
        <taxon>Gammaproteobacteria</taxon>
        <taxon>Enterobacterales</taxon>
        <taxon>Enterobacteriaceae</taxon>
        <taxon>Citrobacter</taxon>
        <taxon>Citrobacter freundii complex</taxon>
    </lineage>
</organism>
<keyword evidence="2" id="KW-0238">DNA-binding</keyword>
<comment type="caution">
    <text evidence="5">The sequence shown here is derived from an EMBL/GenBank/DDBJ whole genome shotgun (WGS) entry which is preliminary data.</text>
</comment>